<feature type="domain" description="GAF" evidence="2">
    <location>
        <begin position="375"/>
        <end position="549"/>
    </location>
</feature>
<dbReference type="STRING" id="454136.NIES2119_01815"/>
<dbReference type="EMBL" id="MRCE01000002">
    <property type="protein sequence ID" value="OKH40385.1"/>
    <property type="molecule type" value="Genomic_DNA"/>
</dbReference>
<accession>A0A1U7ISI5</accession>
<evidence type="ECO:0000256" key="1">
    <source>
        <dbReference type="SAM" id="MobiDB-lite"/>
    </source>
</evidence>
<gene>
    <name evidence="3" type="ORF">NIES2119_01815</name>
</gene>
<dbReference type="SMART" id="SM00065">
    <property type="entry name" value="GAF"/>
    <property type="match status" value="3"/>
</dbReference>
<protein>
    <recommendedName>
        <fullName evidence="2">GAF domain-containing protein</fullName>
    </recommendedName>
</protein>
<proteinExistence type="predicted"/>
<dbReference type="OrthoDB" id="567987at2"/>
<feature type="domain" description="GAF" evidence="2">
    <location>
        <begin position="201"/>
        <end position="354"/>
    </location>
</feature>
<sequence>MTQQQKRYSEDKKIVNLGRVLQILREEENVDVLIETTLNYLQSEFQYDLIWLGLYDHIEHRILGKGGITPNGDLSFLKQKFFLQPGDLLEQVVIQQRPIGVPDLGDANRAGEWRKAALNFKIRGTLMFPIRHRDRCFGVVILGLLGWGISPQAEEKAQLSVLLGTLAASLNQIEINWNRQRTKRPDEPLLAIMQKLPALPTMLQRLEAIVAETHQFVNPTRTNIYWFEPEKRYFWRYMSNRLTGIAGDSQQSASGITVQESGSFYSAMLGDQIVAIGESLSSLKADVTSRLLQRMGARSLLAAPILLQDELLGFLSVEGSDPRIWKEEEKNYLRGAARIIALVSPIEEMETTIKQTKQDQILLAEIAKGIYSEEDWLNTLKEASDRLKERFQSERFLVLLFDSDHKQFEISYQNHPVNRRPLGSVSKPAKRNGKESRVNNPTASPENPYILPHLSDVDWKLLERSSESVVIEDLTTDLKLLSWRDGFLEAGVRSVLVCNTSIGKSLKGLLMITCESARTFTAAEKEVFRVVSQQIGLILQQWQIQKQSAREQKTYQTLQWGLTMMQQNYQNLQQVEESALKACINLLEAPIAALISWLPGEETAKITATTPPSAEFTINTEQTVAIYADELIQEALNTDGLIYKNIQQLTPNTKQWLTASGVEEIIVMALRTTPEHFPTGVVVVCNSLGHHWPESALPAFGLLMAQFAWFRRESFANSSLQQERQELQCLNWYKHRAIEDFCRTVASSLKVFVSLAPKEAAQEVRYQQLCSQLSGSVAAFSRMLARELWSTESVLQSQSEDPIRVTSLLRRSLERVDDLIKSRRLWAKVHDAGDWRSDGQGKSTVNSAALLLKHGSTLVQLVVYELLLAACQRGEEGGRIDIWYRQLNAQDTGIPYPQCFHADYFLELSITDTGNIDPQLIADLQKLPKDDLAPHTLRQPPGLHIRICQLLISAIGGFLNLYILDDGRILTQVLVPIDIST</sequence>
<dbReference type="InterPro" id="IPR029016">
    <property type="entry name" value="GAF-like_dom_sf"/>
</dbReference>
<dbReference type="InterPro" id="IPR003018">
    <property type="entry name" value="GAF"/>
</dbReference>
<comment type="caution">
    <text evidence="3">The sequence shown here is derived from an EMBL/GenBank/DDBJ whole genome shotgun (WGS) entry which is preliminary data.</text>
</comment>
<dbReference type="SUPFAM" id="SSF55781">
    <property type="entry name" value="GAF domain-like"/>
    <property type="match status" value="3"/>
</dbReference>
<evidence type="ECO:0000313" key="4">
    <source>
        <dbReference type="Proteomes" id="UP000185860"/>
    </source>
</evidence>
<feature type="region of interest" description="Disordered" evidence="1">
    <location>
        <begin position="419"/>
        <end position="447"/>
    </location>
</feature>
<dbReference type="RefSeq" id="WP_073591765.1">
    <property type="nucleotide sequence ID" value="NZ_MRCE01000002.1"/>
</dbReference>
<dbReference type="AlphaFoldDB" id="A0A1U7ISI5"/>
<dbReference type="Pfam" id="PF01590">
    <property type="entry name" value="GAF"/>
    <property type="match status" value="1"/>
</dbReference>
<organism evidence="3 4">
    <name type="scientific">[Phormidium ambiguum] IAM M-71</name>
    <dbReference type="NCBI Taxonomy" id="454136"/>
    <lineage>
        <taxon>Bacteria</taxon>
        <taxon>Bacillati</taxon>
        <taxon>Cyanobacteriota</taxon>
        <taxon>Cyanophyceae</taxon>
        <taxon>Oscillatoriophycideae</taxon>
        <taxon>Aerosakkonematales</taxon>
        <taxon>Aerosakkonemataceae</taxon>
        <taxon>Floridanema</taxon>
    </lineage>
</organism>
<dbReference type="Gene3D" id="3.30.450.40">
    <property type="match status" value="3"/>
</dbReference>
<feature type="domain" description="GAF" evidence="2">
    <location>
        <begin position="29"/>
        <end position="180"/>
    </location>
</feature>
<evidence type="ECO:0000259" key="2">
    <source>
        <dbReference type="SMART" id="SM00065"/>
    </source>
</evidence>
<reference evidence="3 4" key="1">
    <citation type="submission" date="2016-11" db="EMBL/GenBank/DDBJ databases">
        <title>Draft Genome Sequences of Nine Cyanobacterial Strains from Diverse Habitats.</title>
        <authorList>
            <person name="Zhu T."/>
            <person name="Hou S."/>
            <person name="Lu X."/>
            <person name="Hess W.R."/>
        </authorList>
    </citation>
    <scope>NUCLEOTIDE SEQUENCE [LARGE SCALE GENOMIC DNA]</scope>
    <source>
        <strain evidence="3 4">IAM M-71</strain>
    </source>
</reference>
<evidence type="ECO:0000313" key="3">
    <source>
        <dbReference type="EMBL" id="OKH40385.1"/>
    </source>
</evidence>
<name>A0A1U7ISI5_9CYAN</name>
<dbReference type="Proteomes" id="UP000185860">
    <property type="component" value="Unassembled WGS sequence"/>
</dbReference>